<evidence type="ECO:0000313" key="3">
    <source>
        <dbReference type="Proteomes" id="UP000235786"/>
    </source>
</evidence>
<organism evidence="2 3">
    <name type="scientific">Hyaloscypha variabilis (strain UAMH 11265 / GT02V1 / F)</name>
    <name type="common">Meliniomyces variabilis</name>
    <dbReference type="NCBI Taxonomy" id="1149755"/>
    <lineage>
        <taxon>Eukaryota</taxon>
        <taxon>Fungi</taxon>
        <taxon>Dikarya</taxon>
        <taxon>Ascomycota</taxon>
        <taxon>Pezizomycotina</taxon>
        <taxon>Leotiomycetes</taxon>
        <taxon>Helotiales</taxon>
        <taxon>Hyaloscyphaceae</taxon>
        <taxon>Hyaloscypha</taxon>
        <taxon>Hyaloscypha variabilis</taxon>
    </lineage>
</organism>
<name>A0A2J6R804_HYAVF</name>
<evidence type="ECO:0000256" key="1">
    <source>
        <dbReference type="SAM" id="MobiDB-lite"/>
    </source>
</evidence>
<feature type="compositionally biased region" description="Polar residues" evidence="1">
    <location>
        <begin position="11"/>
        <end position="20"/>
    </location>
</feature>
<dbReference type="PROSITE" id="PS51257">
    <property type="entry name" value="PROKAR_LIPOPROTEIN"/>
    <property type="match status" value="1"/>
</dbReference>
<evidence type="ECO:0000313" key="2">
    <source>
        <dbReference type="EMBL" id="PMD34653.1"/>
    </source>
</evidence>
<accession>A0A2J6R804</accession>
<keyword evidence="3" id="KW-1185">Reference proteome</keyword>
<proteinExistence type="predicted"/>
<sequence>MGLDSSRGKTENPSLLGGTSSACWPVNLEISTAEDLPRITFSRAMRVANAFVTSTPTYPQARTIDLKLTADCML</sequence>
<reference evidence="2 3" key="1">
    <citation type="submission" date="2016-04" db="EMBL/GenBank/DDBJ databases">
        <title>A degradative enzymes factory behind the ericoid mycorrhizal symbiosis.</title>
        <authorList>
            <consortium name="DOE Joint Genome Institute"/>
            <person name="Martino E."/>
            <person name="Morin E."/>
            <person name="Grelet G."/>
            <person name="Kuo A."/>
            <person name="Kohler A."/>
            <person name="Daghino S."/>
            <person name="Barry K."/>
            <person name="Choi C."/>
            <person name="Cichocki N."/>
            <person name="Clum A."/>
            <person name="Copeland A."/>
            <person name="Hainaut M."/>
            <person name="Haridas S."/>
            <person name="Labutti K."/>
            <person name="Lindquist E."/>
            <person name="Lipzen A."/>
            <person name="Khouja H.-R."/>
            <person name="Murat C."/>
            <person name="Ohm R."/>
            <person name="Olson A."/>
            <person name="Spatafora J."/>
            <person name="Veneault-Fourrey C."/>
            <person name="Henrissat B."/>
            <person name="Grigoriev I."/>
            <person name="Martin F."/>
            <person name="Perotto S."/>
        </authorList>
    </citation>
    <scope>NUCLEOTIDE SEQUENCE [LARGE SCALE GENOMIC DNA]</scope>
    <source>
        <strain evidence="2 3">F</strain>
    </source>
</reference>
<protein>
    <submittedName>
        <fullName evidence="2">Uncharacterized protein</fullName>
    </submittedName>
</protein>
<dbReference type="AlphaFoldDB" id="A0A2J6R804"/>
<dbReference type="Proteomes" id="UP000235786">
    <property type="component" value="Unassembled WGS sequence"/>
</dbReference>
<dbReference type="EMBL" id="KZ613953">
    <property type="protein sequence ID" value="PMD34653.1"/>
    <property type="molecule type" value="Genomic_DNA"/>
</dbReference>
<gene>
    <name evidence="2" type="ORF">L207DRAFT_516804</name>
</gene>
<feature type="compositionally biased region" description="Basic and acidic residues" evidence="1">
    <location>
        <begin position="1"/>
        <end position="10"/>
    </location>
</feature>
<feature type="region of interest" description="Disordered" evidence="1">
    <location>
        <begin position="1"/>
        <end position="20"/>
    </location>
</feature>